<feature type="non-terminal residue" evidence="1">
    <location>
        <position position="1"/>
    </location>
</feature>
<name>A0AAV4T8D0_CAEEX</name>
<keyword evidence="2" id="KW-1185">Reference proteome</keyword>
<dbReference type="Proteomes" id="UP001054945">
    <property type="component" value="Unassembled WGS sequence"/>
</dbReference>
<sequence>YPFMAKSASRKIPKSRRAFPIIKPRFVANYKRRVWGGIEER</sequence>
<accession>A0AAV4T8D0</accession>
<comment type="caution">
    <text evidence="1">The sequence shown here is derived from an EMBL/GenBank/DDBJ whole genome shotgun (WGS) entry which is preliminary data.</text>
</comment>
<protein>
    <submittedName>
        <fullName evidence="1">Uncharacterized protein</fullName>
    </submittedName>
</protein>
<evidence type="ECO:0000313" key="2">
    <source>
        <dbReference type="Proteomes" id="UP001054945"/>
    </source>
</evidence>
<proteinExistence type="predicted"/>
<dbReference type="AlphaFoldDB" id="A0AAV4T8D0"/>
<reference evidence="1 2" key="1">
    <citation type="submission" date="2021-06" db="EMBL/GenBank/DDBJ databases">
        <title>Caerostris extrusa draft genome.</title>
        <authorList>
            <person name="Kono N."/>
            <person name="Arakawa K."/>
        </authorList>
    </citation>
    <scope>NUCLEOTIDE SEQUENCE [LARGE SCALE GENOMIC DNA]</scope>
</reference>
<dbReference type="EMBL" id="BPLR01010860">
    <property type="protein sequence ID" value="GIY42525.1"/>
    <property type="molecule type" value="Genomic_DNA"/>
</dbReference>
<evidence type="ECO:0000313" key="1">
    <source>
        <dbReference type="EMBL" id="GIY42525.1"/>
    </source>
</evidence>
<organism evidence="1 2">
    <name type="scientific">Caerostris extrusa</name>
    <name type="common">Bark spider</name>
    <name type="synonym">Caerostris bankana</name>
    <dbReference type="NCBI Taxonomy" id="172846"/>
    <lineage>
        <taxon>Eukaryota</taxon>
        <taxon>Metazoa</taxon>
        <taxon>Ecdysozoa</taxon>
        <taxon>Arthropoda</taxon>
        <taxon>Chelicerata</taxon>
        <taxon>Arachnida</taxon>
        <taxon>Araneae</taxon>
        <taxon>Araneomorphae</taxon>
        <taxon>Entelegynae</taxon>
        <taxon>Araneoidea</taxon>
        <taxon>Araneidae</taxon>
        <taxon>Caerostris</taxon>
    </lineage>
</organism>
<gene>
    <name evidence="1" type="ORF">CEXT_76031</name>
</gene>